<dbReference type="Pfam" id="PF12889">
    <property type="entry name" value="DUF3829"/>
    <property type="match status" value="1"/>
</dbReference>
<organism evidence="1 2">
    <name type="scientific">Marilutibacter maris</name>
    <dbReference type="NCBI Taxonomy" id="1605891"/>
    <lineage>
        <taxon>Bacteria</taxon>
        <taxon>Pseudomonadati</taxon>
        <taxon>Pseudomonadota</taxon>
        <taxon>Gammaproteobacteria</taxon>
        <taxon>Lysobacterales</taxon>
        <taxon>Lysobacteraceae</taxon>
        <taxon>Marilutibacter</taxon>
    </lineage>
</organism>
<dbReference type="AlphaFoldDB" id="A0A508AB66"/>
<reference evidence="1 2" key="1">
    <citation type="submission" date="2019-10" db="EMBL/GenBank/DDBJ databases">
        <title>Lysobacter alkalisoli sp. nov., isolated from saline-alkaline soil.</title>
        <authorList>
            <person name="Sun J.-Q."/>
        </authorList>
    </citation>
    <scope>NUCLEOTIDE SEQUENCE [LARGE SCALE GENOMIC DNA]</scope>
    <source>
        <strain evidence="1 2">KCTC 42381</strain>
    </source>
</reference>
<protein>
    <submittedName>
        <fullName evidence="1">DUF3829 domain-containing protein</fullName>
    </submittedName>
</protein>
<name>A0A508AB66_9GAMM</name>
<proteinExistence type="predicted"/>
<dbReference type="InterPro" id="IPR024291">
    <property type="entry name" value="DUF3829"/>
</dbReference>
<comment type="caution">
    <text evidence="1">The sequence shown here is derived from an EMBL/GenBank/DDBJ whole genome shotgun (WGS) entry which is preliminary data.</text>
</comment>
<evidence type="ECO:0000313" key="1">
    <source>
        <dbReference type="EMBL" id="KAB8176067.1"/>
    </source>
</evidence>
<accession>A0A508AB66</accession>
<dbReference type="Proteomes" id="UP000320431">
    <property type="component" value="Unassembled WGS sequence"/>
</dbReference>
<dbReference type="EMBL" id="VICD02000228">
    <property type="protein sequence ID" value="KAB8176067.1"/>
    <property type="molecule type" value="Genomic_DNA"/>
</dbReference>
<gene>
    <name evidence="1" type="ORF">FKV24_013405</name>
</gene>
<dbReference type="RefSeq" id="WP_111267754.1">
    <property type="nucleotide sequence ID" value="NZ_CP029843.1"/>
</dbReference>
<dbReference type="OrthoDB" id="6058181at2"/>
<evidence type="ECO:0000313" key="2">
    <source>
        <dbReference type="Proteomes" id="UP000320431"/>
    </source>
</evidence>
<sequence length="313" mass="34004">MKHLIPTLLGAALLVALPACNKIPSSDALTAAVEGVGAQADDQAWDEKVQAYIEIGNRMRGFSSPTNETFAQWRARDAAKVEAGDFKAIRTDSHFFSDSDVQNLKDAAAMPGATPELDQAANALLAAIEQGLPAWSELQDYNKAKRYEDDGGAKGKELLPKYREGIAAIESAVNALAVQVDAAAKVAHEKTVAQFKADGQLLELHTWEALGSAEKVIDLFNSTDDFKNEAKIEEANAHIAAMEASIAAMREEHDKRQAEDADSLPTIDRYESLAEELSELAGSYREARKDPSEFNDVVESYNDAVDMLNMMNS</sequence>